<name>F6GVI3_VITVI</name>
<proteinExistence type="predicted"/>
<gene>
    <name evidence="1" type="ordered locus">VIT_10s0116g01100</name>
</gene>
<reference evidence="2" key="1">
    <citation type="journal article" date="2007" name="Nature">
        <title>The grapevine genome sequence suggests ancestral hexaploidization in major angiosperm phyla.</title>
        <authorList>
            <consortium name="The French-Italian Public Consortium for Grapevine Genome Characterization."/>
            <person name="Jaillon O."/>
            <person name="Aury J.-M."/>
            <person name="Noel B."/>
            <person name="Policriti A."/>
            <person name="Clepet C."/>
            <person name="Casagrande A."/>
            <person name="Choisne N."/>
            <person name="Aubourg S."/>
            <person name="Vitulo N."/>
            <person name="Jubin C."/>
            <person name="Vezzi A."/>
            <person name="Legeai F."/>
            <person name="Hugueney P."/>
            <person name="Dasilva C."/>
            <person name="Horner D."/>
            <person name="Mica E."/>
            <person name="Jublot D."/>
            <person name="Poulain J."/>
            <person name="Bruyere C."/>
            <person name="Billault A."/>
            <person name="Segurens B."/>
            <person name="Gouyvenoux M."/>
            <person name="Ugarte E."/>
            <person name="Cattonaro F."/>
            <person name="Anthouard V."/>
            <person name="Vico V."/>
            <person name="Del Fabbro C."/>
            <person name="Alaux M."/>
            <person name="Di Gaspero G."/>
            <person name="Dumas V."/>
            <person name="Felice N."/>
            <person name="Paillard S."/>
            <person name="Juman I."/>
            <person name="Moroldo M."/>
            <person name="Scalabrin S."/>
            <person name="Canaguier A."/>
            <person name="Le Clainche I."/>
            <person name="Malacrida G."/>
            <person name="Durand E."/>
            <person name="Pesole G."/>
            <person name="Laucou V."/>
            <person name="Chatelet P."/>
            <person name="Merdinoglu D."/>
            <person name="Delledonne M."/>
            <person name="Pezzotti M."/>
            <person name="Lecharny A."/>
            <person name="Scarpelli C."/>
            <person name="Artiguenave F."/>
            <person name="Pe M.E."/>
            <person name="Valle G."/>
            <person name="Morgante M."/>
            <person name="Caboche M."/>
            <person name="Adam-Blondon A.-F."/>
            <person name="Weissenbach J."/>
            <person name="Quetier F."/>
            <person name="Wincker P."/>
        </authorList>
    </citation>
    <scope>NUCLEOTIDE SEQUENCE [LARGE SCALE GENOMIC DNA]</scope>
    <source>
        <strain evidence="2">cv. Pinot noir / PN40024</strain>
    </source>
</reference>
<dbReference type="HOGENOM" id="CLU_3393166_0_0_1"/>
<dbReference type="AlphaFoldDB" id="F6GVI3"/>
<dbReference type="InParanoid" id="F6GVI3"/>
<dbReference type="STRING" id="29760.F6GVI3"/>
<dbReference type="EMBL" id="FN594953">
    <property type="protein sequence ID" value="CCB43967.1"/>
    <property type="molecule type" value="Genomic_DNA"/>
</dbReference>
<evidence type="ECO:0000313" key="1">
    <source>
        <dbReference type="EMBL" id="CCB43967.1"/>
    </source>
</evidence>
<organism evidence="1 2">
    <name type="scientific">Vitis vinifera</name>
    <name type="common">Grape</name>
    <dbReference type="NCBI Taxonomy" id="29760"/>
    <lineage>
        <taxon>Eukaryota</taxon>
        <taxon>Viridiplantae</taxon>
        <taxon>Streptophyta</taxon>
        <taxon>Embryophyta</taxon>
        <taxon>Tracheophyta</taxon>
        <taxon>Spermatophyta</taxon>
        <taxon>Magnoliopsida</taxon>
        <taxon>eudicotyledons</taxon>
        <taxon>Gunneridae</taxon>
        <taxon>Pentapetalae</taxon>
        <taxon>rosids</taxon>
        <taxon>Vitales</taxon>
        <taxon>Vitaceae</taxon>
        <taxon>Viteae</taxon>
        <taxon>Vitis</taxon>
    </lineage>
</organism>
<sequence length="32" mass="3772">MDQVFSHLSTDFPHAIFFRVEAEEQPLYCKGE</sequence>
<dbReference type="PaxDb" id="29760-VIT_10s0116g01100.t01"/>
<accession>F6GVI3</accession>
<keyword evidence="2" id="KW-1185">Reference proteome</keyword>
<evidence type="ECO:0000313" key="2">
    <source>
        <dbReference type="Proteomes" id="UP000009183"/>
    </source>
</evidence>
<protein>
    <submittedName>
        <fullName evidence="1">Uncharacterized protein</fullName>
    </submittedName>
</protein>
<dbReference type="Proteomes" id="UP000009183">
    <property type="component" value="Chromosome 10, unordered"/>
</dbReference>